<name>A0A4R1R0W6_9FIRM</name>
<dbReference type="PROSITE" id="PS51257">
    <property type="entry name" value="PROKAR_LIPOPROTEIN"/>
    <property type="match status" value="1"/>
</dbReference>
<dbReference type="AlphaFoldDB" id="A0A4R1R0W6"/>
<sequence length="439" mass="49121">MRRLRIVVIALLIFILTGCTKEVENKEIAINLNGVEIVGNYSGNMVDGMPDGDGTFVVYDEDSDEIIWKYFGAFKNGDLKGEGKLENLPTVIENNGYKYTGIYTGDVSDALPNGNGKFICDTENLNWEYEGNFVNNIISGNGKIENFPLSVELQDNTYAGTYSGDVLNGKPGGEGTFKYNDEKDMSIEYNGNWQDGKMEGKGELSSNNFCINFSHVRRIGTFKGVTENGVANGEGTFEAATDENISYTYSGGWKDGTWNGYGEQIFEENEKRLIDRKGNFSNGDYLPTPGELMVYFTGSDLKFSVSNEKKDFLDKNKDLILNWKEKGNSDLIDSQLTYEKYMKKNSAYETTFMESKTIEVSQIWEEDTEITLSGSITTLLNLMDAYRVYYIIYMGSLPDVYEGTKIKMIGVPISNGSYQNLYGGTTNCIVFLAVDVEIK</sequence>
<dbReference type="RefSeq" id="WP_031390507.1">
    <property type="nucleotide sequence ID" value="NZ_JPNB01000001.1"/>
</dbReference>
<reference evidence="2 3" key="1">
    <citation type="submission" date="2019-03" db="EMBL/GenBank/DDBJ databases">
        <title>Genomic Encyclopedia of Type Strains, Phase IV (KMG-IV): sequencing the most valuable type-strain genomes for metagenomic binning, comparative biology and taxonomic classification.</title>
        <authorList>
            <person name="Goeker M."/>
        </authorList>
    </citation>
    <scope>NUCLEOTIDE SEQUENCE [LARGE SCALE GENOMIC DNA]</scope>
    <source>
        <strain evidence="2 3">DSM 100556</strain>
    </source>
</reference>
<dbReference type="Pfam" id="PF02493">
    <property type="entry name" value="MORN"/>
    <property type="match status" value="6"/>
</dbReference>
<protein>
    <submittedName>
        <fullName evidence="2">MORN repeat protein</fullName>
    </submittedName>
</protein>
<evidence type="ECO:0000256" key="1">
    <source>
        <dbReference type="ARBA" id="ARBA00022737"/>
    </source>
</evidence>
<keyword evidence="1" id="KW-0677">Repeat</keyword>
<gene>
    <name evidence="2" type="ORF">EDD76_105101</name>
</gene>
<dbReference type="EMBL" id="SLUO01000005">
    <property type="protein sequence ID" value="TCL58929.1"/>
    <property type="molecule type" value="Genomic_DNA"/>
</dbReference>
<keyword evidence="3" id="KW-1185">Reference proteome</keyword>
<organism evidence="2 3">
    <name type="scientific">Kineothrix alysoides</name>
    <dbReference type="NCBI Taxonomy" id="1469948"/>
    <lineage>
        <taxon>Bacteria</taxon>
        <taxon>Bacillati</taxon>
        <taxon>Bacillota</taxon>
        <taxon>Clostridia</taxon>
        <taxon>Lachnospirales</taxon>
        <taxon>Lachnospiraceae</taxon>
        <taxon>Kineothrix</taxon>
    </lineage>
</organism>
<dbReference type="Proteomes" id="UP000295718">
    <property type="component" value="Unassembled WGS sequence"/>
</dbReference>
<evidence type="ECO:0000313" key="2">
    <source>
        <dbReference type="EMBL" id="TCL58929.1"/>
    </source>
</evidence>
<evidence type="ECO:0000313" key="3">
    <source>
        <dbReference type="Proteomes" id="UP000295718"/>
    </source>
</evidence>
<dbReference type="OrthoDB" id="2063274at2"/>
<comment type="caution">
    <text evidence="2">The sequence shown here is derived from an EMBL/GenBank/DDBJ whole genome shotgun (WGS) entry which is preliminary data.</text>
</comment>
<dbReference type="PANTHER" id="PTHR23084">
    <property type="entry name" value="PHOSPHATIDYLINOSITOL-4-PHOSPHATE 5-KINASE RELATED"/>
    <property type="match status" value="1"/>
</dbReference>
<accession>A0A4R1R0W6</accession>
<dbReference type="SUPFAM" id="SSF82185">
    <property type="entry name" value="Histone H3 K4-specific methyltransferase SET7/9 N-terminal domain"/>
    <property type="match status" value="1"/>
</dbReference>
<proteinExistence type="predicted"/>
<dbReference type="SMART" id="SM00698">
    <property type="entry name" value="MORN"/>
    <property type="match status" value="5"/>
</dbReference>
<dbReference type="PANTHER" id="PTHR23084:SF263">
    <property type="entry name" value="MORN REPEAT-CONTAINING PROTEIN 1"/>
    <property type="match status" value="1"/>
</dbReference>
<dbReference type="STRING" id="1469948.GCA_000732725_01806"/>
<dbReference type="InterPro" id="IPR003409">
    <property type="entry name" value="MORN"/>
</dbReference>